<dbReference type="SUPFAM" id="SSF48403">
    <property type="entry name" value="Ankyrin repeat"/>
    <property type="match status" value="1"/>
</dbReference>
<gene>
    <name evidence="2" type="ORF">SAMN05216188_11482</name>
</gene>
<dbReference type="STRING" id="402600.SAMN05216188_11482"/>
<evidence type="ECO:0000256" key="1">
    <source>
        <dbReference type="SAM" id="MobiDB-lite"/>
    </source>
</evidence>
<dbReference type="Proteomes" id="UP000199352">
    <property type="component" value="Unassembled WGS sequence"/>
</dbReference>
<dbReference type="RefSeq" id="WP_245778074.1">
    <property type="nucleotide sequence ID" value="NZ_FOFR01000014.1"/>
</dbReference>
<feature type="compositionally biased region" description="Basic and acidic residues" evidence="1">
    <location>
        <begin position="211"/>
        <end position="223"/>
    </location>
</feature>
<dbReference type="InterPro" id="IPR002110">
    <property type="entry name" value="Ankyrin_rpt"/>
</dbReference>
<organism evidence="2 3">
    <name type="scientific">Lentzea xinjiangensis</name>
    <dbReference type="NCBI Taxonomy" id="402600"/>
    <lineage>
        <taxon>Bacteria</taxon>
        <taxon>Bacillati</taxon>
        <taxon>Actinomycetota</taxon>
        <taxon>Actinomycetes</taxon>
        <taxon>Pseudonocardiales</taxon>
        <taxon>Pseudonocardiaceae</taxon>
        <taxon>Lentzea</taxon>
    </lineage>
</organism>
<feature type="region of interest" description="Disordered" evidence="1">
    <location>
        <begin position="203"/>
        <end position="232"/>
    </location>
</feature>
<dbReference type="InterPro" id="IPR045592">
    <property type="entry name" value="DUF6461"/>
</dbReference>
<reference evidence="3" key="1">
    <citation type="submission" date="2016-10" db="EMBL/GenBank/DDBJ databases">
        <authorList>
            <person name="Varghese N."/>
            <person name="Submissions S."/>
        </authorList>
    </citation>
    <scope>NUCLEOTIDE SEQUENCE [LARGE SCALE GENOMIC DNA]</scope>
    <source>
        <strain evidence="3">CGMCC 4.3525</strain>
    </source>
</reference>
<dbReference type="SMART" id="SM00248">
    <property type="entry name" value="ANK"/>
    <property type="match status" value="2"/>
</dbReference>
<proteinExistence type="predicted"/>
<dbReference type="Pfam" id="PF20062">
    <property type="entry name" value="DUF6461"/>
    <property type="match status" value="1"/>
</dbReference>
<name>A0A1H9RER4_9PSEU</name>
<keyword evidence="3" id="KW-1185">Reference proteome</keyword>
<sequence length="282" mass="30149">MGDGFTALHRAAAFGTAREVAELVAEVDDVDVLFDDRTALWQAVHRRNYDSVGVLLAAGADPARPMMSGWSPARLSLTTAHPIATGEVLTPRERAAVAERDRLVAALGRFPDVDGFSIACVRGVGSDEAVRRLDAEVVPDDEVPDLANPWDDPFGDDTEVVVGVTDVPGGCVVLQPWSYTASIPAITRALSAGTVTCGMYANPKSGNQGSIDRDGETVDRDLHPGGSPDSADSTADVLLKHLYVRHAVACCCAYAGLRPEDDRAFTSPARWVVLPDRVRWEL</sequence>
<protein>
    <submittedName>
        <fullName evidence="2">Uncharacterized protein</fullName>
    </submittedName>
</protein>
<dbReference type="Gene3D" id="1.25.40.20">
    <property type="entry name" value="Ankyrin repeat-containing domain"/>
    <property type="match status" value="1"/>
</dbReference>
<evidence type="ECO:0000313" key="3">
    <source>
        <dbReference type="Proteomes" id="UP000199352"/>
    </source>
</evidence>
<accession>A0A1H9RER4</accession>
<dbReference type="AlphaFoldDB" id="A0A1H9RER4"/>
<dbReference type="Pfam" id="PF00023">
    <property type="entry name" value="Ank"/>
    <property type="match status" value="1"/>
</dbReference>
<dbReference type="EMBL" id="FOFR01000014">
    <property type="protein sequence ID" value="SER70479.1"/>
    <property type="molecule type" value="Genomic_DNA"/>
</dbReference>
<evidence type="ECO:0000313" key="2">
    <source>
        <dbReference type="EMBL" id="SER70479.1"/>
    </source>
</evidence>
<dbReference type="InterPro" id="IPR036770">
    <property type="entry name" value="Ankyrin_rpt-contain_sf"/>
</dbReference>